<evidence type="ECO:0000259" key="2">
    <source>
        <dbReference type="Pfam" id="PF08239"/>
    </source>
</evidence>
<accession>A0A285VPY8</accession>
<sequence>GWVRLADGRGWISGSTLTTTQPAPAPAPAPPPPSSTTSWTVTATAGANVRSGPGTSYAVVGGVAHGTKVSGTLEGGWVRLADARGWISGSILAPAGSSGGSGTASTMAPLVVDGSRGPATVKAVQRWVGLAETGRWDTATVRALQAEVGTTADGNWGPASQAALQTRIGMTRDGSTYMNYRTVVELQKWLNANVIG</sequence>
<gene>
    <name evidence="3" type="ORF">SAMN05421879_106212</name>
</gene>
<keyword evidence="4" id="KW-1185">Reference proteome</keyword>
<dbReference type="AlphaFoldDB" id="A0A285VPY8"/>
<dbReference type="Gene3D" id="1.10.101.10">
    <property type="entry name" value="PGBD-like superfamily/PGBD"/>
    <property type="match status" value="1"/>
</dbReference>
<dbReference type="InterPro" id="IPR003646">
    <property type="entry name" value="SH3-like_bac-type"/>
</dbReference>
<dbReference type="STRING" id="1122622.GCA_000421185_02255"/>
<name>A0A285VPY8_9MICO</name>
<dbReference type="EMBL" id="OBQK01000006">
    <property type="protein sequence ID" value="SOC56115.1"/>
    <property type="molecule type" value="Genomic_DNA"/>
</dbReference>
<organism evidence="3 4">
    <name type="scientific">Ornithinimicrobium cerasi</name>
    <dbReference type="NCBI Taxonomy" id="2248773"/>
    <lineage>
        <taxon>Bacteria</taxon>
        <taxon>Bacillati</taxon>
        <taxon>Actinomycetota</taxon>
        <taxon>Actinomycetes</taxon>
        <taxon>Micrococcales</taxon>
        <taxon>Ornithinimicrobiaceae</taxon>
        <taxon>Ornithinimicrobium</taxon>
    </lineage>
</organism>
<dbReference type="Gene3D" id="2.30.30.40">
    <property type="entry name" value="SH3 Domains"/>
    <property type="match status" value="1"/>
</dbReference>
<evidence type="ECO:0000256" key="1">
    <source>
        <dbReference type="SAM" id="MobiDB-lite"/>
    </source>
</evidence>
<proteinExistence type="predicted"/>
<dbReference type="InterPro" id="IPR036365">
    <property type="entry name" value="PGBD-like_sf"/>
</dbReference>
<reference evidence="4" key="1">
    <citation type="submission" date="2017-08" db="EMBL/GenBank/DDBJ databases">
        <authorList>
            <person name="Varghese N."/>
            <person name="Submissions S."/>
        </authorList>
    </citation>
    <scope>NUCLEOTIDE SEQUENCE [LARGE SCALE GENOMIC DNA]</scope>
    <source>
        <strain evidence="4">USBA17B2</strain>
    </source>
</reference>
<dbReference type="SUPFAM" id="SSF47090">
    <property type="entry name" value="PGBD-like"/>
    <property type="match status" value="1"/>
</dbReference>
<dbReference type="InterPro" id="IPR036366">
    <property type="entry name" value="PGBDSf"/>
</dbReference>
<protein>
    <submittedName>
        <fullName evidence="3">SH3 domain-containing protein</fullName>
    </submittedName>
</protein>
<feature type="domain" description="SH3b" evidence="2">
    <location>
        <begin position="46"/>
        <end position="90"/>
    </location>
</feature>
<dbReference type="Pfam" id="PF08239">
    <property type="entry name" value="SH3_3"/>
    <property type="match status" value="1"/>
</dbReference>
<evidence type="ECO:0000313" key="3">
    <source>
        <dbReference type="EMBL" id="SOC56115.1"/>
    </source>
</evidence>
<feature type="region of interest" description="Disordered" evidence="1">
    <location>
        <begin position="13"/>
        <end position="39"/>
    </location>
</feature>
<feature type="non-terminal residue" evidence="3">
    <location>
        <position position="1"/>
    </location>
</feature>
<dbReference type="Proteomes" id="UP000219688">
    <property type="component" value="Unassembled WGS sequence"/>
</dbReference>
<feature type="compositionally biased region" description="Pro residues" evidence="1">
    <location>
        <begin position="23"/>
        <end position="34"/>
    </location>
</feature>
<evidence type="ECO:0000313" key="4">
    <source>
        <dbReference type="Proteomes" id="UP000219688"/>
    </source>
</evidence>